<name>A0A381Y2A3_9ZZZZ</name>
<proteinExistence type="predicted"/>
<evidence type="ECO:0000313" key="2">
    <source>
        <dbReference type="EMBL" id="SVA70990.1"/>
    </source>
</evidence>
<accession>A0A381Y2A3</accession>
<feature type="transmembrane region" description="Helical" evidence="1">
    <location>
        <begin position="45"/>
        <end position="67"/>
    </location>
</feature>
<reference evidence="2" key="1">
    <citation type="submission" date="2018-05" db="EMBL/GenBank/DDBJ databases">
        <authorList>
            <person name="Lanie J.A."/>
            <person name="Ng W.-L."/>
            <person name="Kazmierczak K.M."/>
            <person name="Andrzejewski T.M."/>
            <person name="Davidsen T.M."/>
            <person name="Wayne K.J."/>
            <person name="Tettelin H."/>
            <person name="Glass J.I."/>
            <person name="Rusch D."/>
            <person name="Podicherti R."/>
            <person name="Tsui H.-C.T."/>
            <person name="Winkler M.E."/>
        </authorList>
    </citation>
    <scope>NUCLEOTIDE SEQUENCE</scope>
</reference>
<keyword evidence="1" id="KW-1133">Transmembrane helix</keyword>
<organism evidence="2">
    <name type="scientific">marine metagenome</name>
    <dbReference type="NCBI Taxonomy" id="408172"/>
    <lineage>
        <taxon>unclassified sequences</taxon>
        <taxon>metagenomes</taxon>
        <taxon>ecological metagenomes</taxon>
    </lineage>
</organism>
<dbReference type="AlphaFoldDB" id="A0A381Y2A3"/>
<evidence type="ECO:0000256" key="1">
    <source>
        <dbReference type="SAM" id="Phobius"/>
    </source>
</evidence>
<gene>
    <name evidence="2" type="ORF">METZ01_LOCUS123844</name>
</gene>
<dbReference type="EMBL" id="UINC01017202">
    <property type="protein sequence ID" value="SVA70990.1"/>
    <property type="molecule type" value="Genomic_DNA"/>
</dbReference>
<keyword evidence="1" id="KW-0472">Membrane</keyword>
<feature type="transmembrane region" description="Helical" evidence="1">
    <location>
        <begin position="12"/>
        <end position="33"/>
    </location>
</feature>
<protein>
    <submittedName>
        <fullName evidence="2">Uncharacterized protein</fullName>
    </submittedName>
</protein>
<sequence length="71" mass="7029">MDSIMKQVGGLIAGLTGLVVSVIGLGVATEIVFGGAMGLSVIGNITSIVDSLSSGGFVGLVVLLILWGQVK</sequence>
<keyword evidence="1" id="KW-0812">Transmembrane</keyword>